<evidence type="ECO:0000313" key="2">
    <source>
        <dbReference type="WBParaSite" id="TMUE_2000006286.1"/>
    </source>
</evidence>
<dbReference type="GO" id="GO:0044774">
    <property type="term" value="P:mitotic DNA integrity checkpoint signaling"/>
    <property type="evidence" value="ECO:0007669"/>
    <property type="project" value="TreeGrafter"/>
</dbReference>
<dbReference type="GO" id="GO:0044547">
    <property type="term" value="F:DNA topoisomerase binding"/>
    <property type="evidence" value="ECO:0007669"/>
    <property type="project" value="TreeGrafter"/>
</dbReference>
<dbReference type="InterPro" id="IPR001888">
    <property type="entry name" value="Transposase_1"/>
</dbReference>
<dbReference type="PANTHER" id="PTHR46060:SF2">
    <property type="entry name" value="HISTONE-LYSINE N-METHYLTRANSFERASE SETMAR"/>
    <property type="match status" value="1"/>
</dbReference>
<dbReference type="GO" id="GO:0035861">
    <property type="term" value="C:site of double-strand break"/>
    <property type="evidence" value="ECO:0007669"/>
    <property type="project" value="TreeGrafter"/>
</dbReference>
<dbReference type="WBParaSite" id="TMUE_2000006286.1">
    <property type="protein sequence ID" value="TMUE_2000006286.1"/>
    <property type="gene ID" value="WBGene00299541"/>
</dbReference>
<dbReference type="GO" id="GO:0003697">
    <property type="term" value="F:single-stranded DNA binding"/>
    <property type="evidence" value="ECO:0007669"/>
    <property type="project" value="TreeGrafter"/>
</dbReference>
<dbReference type="GO" id="GO:0000793">
    <property type="term" value="C:condensed chromosome"/>
    <property type="evidence" value="ECO:0007669"/>
    <property type="project" value="TreeGrafter"/>
</dbReference>
<name>A0A5S6QFW6_TRIMR</name>
<dbReference type="GO" id="GO:0003690">
    <property type="term" value="F:double-stranded DNA binding"/>
    <property type="evidence" value="ECO:0007669"/>
    <property type="project" value="TreeGrafter"/>
</dbReference>
<dbReference type="Proteomes" id="UP000046395">
    <property type="component" value="Unassembled WGS sequence"/>
</dbReference>
<dbReference type="GO" id="GO:0042800">
    <property type="term" value="F:histone H3K4 methyltransferase activity"/>
    <property type="evidence" value="ECO:0007669"/>
    <property type="project" value="TreeGrafter"/>
</dbReference>
<dbReference type="GO" id="GO:0005634">
    <property type="term" value="C:nucleus"/>
    <property type="evidence" value="ECO:0007669"/>
    <property type="project" value="TreeGrafter"/>
</dbReference>
<dbReference type="InterPro" id="IPR052709">
    <property type="entry name" value="Transposase-MT_Hybrid"/>
</dbReference>
<dbReference type="GO" id="GO:0000729">
    <property type="term" value="P:DNA double-strand break processing"/>
    <property type="evidence" value="ECO:0007669"/>
    <property type="project" value="TreeGrafter"/>
</dbReference>
<organism evidence="1 2">
    <name type="scientific">Trichuris muris</name>
    <name type="common">Mouse whipworm</name>
    <dbReference type="NCBI Taxonomy" id="70415"/>
    <lineage>
        <taxon>Eukaryota</taxon>
        <taxon>Metazoa</taxon>
        <taxon>Ecdysozoa</taxon>
        <taxon>Nematoda</taxon>
        <taxon>Enoplea</taxon>
        <taxon>Dorylaimia</taxon>
        <taxon>Trichinellida</taxon>
        <taxon>Trichuridae</taxon>
        <taxon>Trichuris</taxon>
    </lineage>
</organism>
<sequence length="236" mass="27398">MGKVKKLARWIPHELSDAQKMASFDICSGLLLRNENDPFLKRIVTCDEKWCLYDNRKRTAVGLDKQARPETFPKPDPYAKKVMLSVWWCSNGVVHYNFSRPGESITADAYCRGLGTAFKKLDEMWPSLANRKGPLLLQDNARPHTSLKTRQKLNELGVEVLPHPAYSPELSPTDYHVFRTLDAFLQQKVYTEHRDLENDIAHILESRPQEFYRIGINSLSERWRRCVLSNGEYFIE</sequence>
<dbReference type="InterPro" id="IPR036397">
    <property type="entry name" value="RNaseH_sf"/>
</dbReference>
<dbReference type="PANTHER" id="PTHR46060">
    <property type="entry name" value="MARINER MOS1 TRANSPOSASE-LIKE PROTEIN"/>
    <property type="match status" value="1"/>
</dbReference>
<dbReference type="Gene3D" id="3.30.420.10">
    <property type="entry name" value="Ribonuclease H-like superfamily/Ribonuclease H"/>
    <property type="match status" value="1"/>
</dbReference>
<dbReference type="GO" id="GO:0000014">
    <property type="term" value="F:single-stranded DNA endodeoxyribonuclease activity"/>
    <property type="evidence" value="ECO:0007669"/>
    <property type="project" value="TreeGrafter"/>
</dbReference>
<proteinExistence type="predicted"/>
<dbReference type="GO" id="GO:0046975">
    <property type="term" value="F:histone H3K36 methyltransferase activity"/>
    <property type="evidence" value="ECO:0007669"/>
    <property type="project" value="TreeGrafter"/>
</dbReference>
<accession>A0A5S6QFW6</accession>
<protein>
    <submittedName>
        <fullName evidence="2">Tc1-like transposase DDE domain-containing protein</fullName>
    </submittedName>
</protein>
<dbReference type="STRING" id="70415.A0A5S6QFW6"/>
<dbReference type="GO" id="GO:0031297">
    <property type="term" value="P:replication fork processing"/>
    <property type="evidence" value="ECO:0007669"/>
    <property type="project" value="TreeGrafter"/>
</dbReference>
<dbReference type="GO" id="GO:0006303">
    <property type="term" value="P:double-strand break repair via nonhomologous end joining"/>
    <property type="evidence" value="ECO:0007669"/>
    <property type="project" value="TreeGrafter"/>
</dbReference>
<keyword evidence="1" id="KW-1185">Reference proteome</keyword>
<dbReference type="AlphaFoldDB" id="A0A5S6QFW6"/>
<dbReference type="Pfam" id="PF01359">
    <property type="entry name" value="Transposase_1"/>
    <property type="match status" value="1"/>
</dbReference>
<evidence type="ECO:0000313" key="1">
    <source>
        <dbReference type="Proteomes" id="UP000046395"/>
    </source>
</evidence>
<reference evidence="2" key="1">
    <citation type="submission" date="2019-12" db="UniProtKB">
        <authorList>
            <consortium name="WormBaseParasite"/>
        </authorList>
    </citation>
    <scope>IDENTIFICATION</scope>
</reference>
<dbReference type="GO" id="GO:0015074">
    <property type="term" value="P:DNA integration"/>
    <property type="evidence" value="ECO:0007669"/>
    <property type="project" value="TreeGrafter"/>
</dbReference>